<keyword evidence="2" id="KW-0969">Cilium</keyword>
<keyword evidence="2" id="KW-0966">Cell projection</keyword>
<feature type="compositionally biased region" description="Low complexity" evidence="1">
    <location>
        <begin position="8"/>
        <end position="22"/>
    </location>
</feature>
<name>A0A4R6RS31_9FIRM</name>
<accession>A0A4R6RS31</accession>
<sequence>MRTEGVDSLSSQQLYNNNNNSSENIRTEKIKSNNKKTNRQATSLQEKKEYNQQELEDEVRESVKDVNEIVDQVKEGLSFQIHEDTEELMVQVIDVNTDEVIKELPPEEMLDLKARIHEMVGILIDEKV</sequence>
<dbReference type="Gene3D" id="3.30.160.170">
    <property type="entry name" value="FlaG-like"/>
    <property type="match status" value="1"/>
</dbReference>
<dbReference type="PANTHER" id="PTHR37166">
    <property type="entry name" value="PROTEIN FLAG"/>
    <property type="match status" value="1"/>
</dbReference>
<dbReference type="InterPro" id="IPR035924">
    <property type="entry name" value="FlaG-like_sf"/>
</dbReference>
<feature type="region of interest" description="Disordered" evidence="1">
    <location>
        <begin position="1"/>
        <end position="59"/>
    </location>
</feature>
<dbReference type="AlphaFoldDB" id="A0A4R6RS31"/>
<dbReference type="InterPro" id="IPR005186">
    <property type="entry name" value="FlaG"/>
</dbReference>
<dbReference type="SUPFAM" id="SSF160214">
    <property type="entry name" value="FlaG-like"/>
    <property type="match status" value="1"/>
</dbReference>
<organism evidence="2 3">
    <name type="scientific">Halanaerobium saccharolyticum</name>
    <dbReference type="NCBI Taxonomy" id="43595"/>
    <lineage>
        <taxon>Bacteria</taxon>
        <taxon>Bacillati</taxon>
        <taxon>Bacillota</taxon>
        <taxon>Clostridia</taxon>
        <taxon>Halanaerobiales</taxon>
        <taxon>Halanaerobiaceae</taxon>
        <taxon>Halanaerobium</taxon>
    </lineage>
</organism>
<dbReference type="PANTHER" id="PTHR37166:SF1">
    <property type="entry name" value="PROTEIN FLAG"/>
    <property type="match status" value="1"/>
</dbReference>
<evidence type="ECO:0000313" key="2">
    <source>
        <dbReference type="EMBL" id="TDP89661.1"/>
    </source>
</evidence>
<dbReference type="Proteomes" id="UP000295176">
    <property type="component" value="Unassembled WGS sequence"/>
</dbReference>
<comment type="caution">
    <text evidence="2">The sequence shown here is derived from an EMBL/GenBank/DDBJ whole genome shotgun (WGS) entry which is preliminary data.</text>
</comment>
<reference evidence="2 3" key="1">
    <citation type="submission" date="2019-03" db="EMBL/GenBank/DDBJ databases">
        <title>Subsurface microbial communities from deep shales in Ohio and West Virginia, USA.</title>
        <authorList>
            <person name="Wrighton K."/>
        </authorList>
    </citation>
    <scope>NUCLEOTIDE SEQUENCE [LARGE SCALE GENOMIC DNA]</scope>
    <source>
        <strain evidence="2 3">MSL 7</strain>
    </source>
</reference>
<dbReference type="Pfam" id="PF03646">
    <property type="entry name" value="FlaG"/>
    <property type="match status" value="1"/>
</dbReference>
<evidence type="ECO:0000313" key="3">
    <source>
        <dbReference type="Proteomes" id="UP000295176"/>
    </source>
</evidence>
<proteinExistence type="predicted"/>
<evidence type="ECO:0000256" key="1">
    <source>
        <dbReference type="SAM" id="MobiDB-lite"/>
    </source>
</evidence>
<dbReference type="RefSeq" id="WP_133530910.1">
    <property type="nucleotide sequence ID" value="NZ_SNXX01000023.1"/>
</dbReference>
<protein>
    <submittedName>
        <fullName evidence="2">Flagellar protein FlaG</fullName>
    </submittedName>
</protein>
<keyword evidence="2" id="KW-0282">Flagellum</keyword>
<dbReference type="EMBL" id="SNXX01000023">
    <property type="protein sequence ID" value="TDP89661.1"/>
    <property type="molecule type" value="Genomic_DNA"/>
</dbReference>
<gene>
    <name evidence="2" type="ORF">C7957_12322</name>
</gene>